<name>A0A5P8K3Q8_9ACTN</name>
<feature type="transmembrane region" description="Helical" evidence="1">
    <location>
        <begin position="6"/>
        <end position="25"/>
    </location>
</feature>
<dbReference type="KEGG" id="sphv:F9278_15750"/>
<gene>
    <name evidence="2" type="ORF">F9278_15750</name>
</gene>
<protein>
    <submittedName>
        <fullName evidence="2">Uncharacterized protein</fullName>
    </submittedName>
</protein>
<evidence type="ECO:0000313" key="3">
    <source>
        <dbReference type="Proteomes" id="UP000327294"/>
    </source>
</evidence>
<keyword evidence="1" id="KW-0812">Transmembrane</keyword>
<dbReference type="AlphaFoldDB" id="A0A5P8K3Q8"/>
<sequence>MTGLDWVFCAHVLLALALALGWLDAPTLLARRLRRPAAPVRGASEIRHPAMQATRAYLTAHPLPRQRTRKDGRP</sequence>
<accession>A0A5P8K3Q8</accession>
<dbReference type="Proteomes" id="UP000327294">
    <property type="component" value="Chromosome"/>
</dbReference>
<organism evidence="2 3">
    <name type="scientific">Streptomyces phaeolivaceus</name>
    <dbReference type="NCBI Taxonomy" id="2653200"/>
    <lineage>
        <taxon>Bacteria</taxon>
        <taxon>Bacillati</taxon>
        <taxon>Actinomycetota</taxon>
        <taxon>Actinomycetes</taxon>
        <taxon>Kitasatosporales</taxon>
        <taxon>Streptomycetaceae</taxon>
        <taxon>Streptomyces</taxon>
    </lineage>
</organism>
<proteinExistence type="predicted"/>
<keyword evidence="1" id="KW-0472">Membrane</keyword>
<keyword evidence="1" id="KW-1133">Transmembrane helix</keyword>
<dbReference type="EMBL" id="CP045096">
    <property type="protein sequence ID" value="QFQ97422.1"/>
    <property type="molecule type" value="Genomic_DNA"/>
</dbReference>
<evidence type="ECO:0000313" key="2">
    <source>
        <dbReference type="EMBL" id="QFQ97422.1"/>
    </source>
</evidence>
<dbReference type="RefSeq" id="WP_152168898.1">
    <property type="nucleotide sequence ID" value="NZ_CP045096.1"/>
</dbReference>
<evidence type="ECO:0000256" key="1">
    <source>
        <dbReference type="SAM" id="Phobius"/>
    </source>
</evidence>
<keyword evidence="3" id="KW-1185">Reference proteome</keyword>
<reference evidence="2 3" key="1">
    <citation type="submission" date="2019-10" db="EMBL/GenBank/DDBJ databases">
        <title>Streptomyces sp. strain GY16 isolated from leaves of Broussonetia papyrifera.</title>
        <authorList>
            <person name="Mo P."/>
        </authorList>
    </citation>
    <scope>NUCLEOTIDE SEQUENCE [LARGE SCALE GENOMIC DNA]</scope>
    <source>
        <strain evidence="2 3">GY16</strain>
    </source>
</reference>